<dbReference type="RefSeq" id="WP_157438094.1">
    <property type="nucleotide sequence ID" value="NZ_JAAXPI010000088.1"/>
</dbReference>
<feature type="compositionally biased region" description="Low complexity" evidence="1">
    <location>
        <begin position="44"/>
        <end position="55"/>
    </location>
</feature>
<keyword evidence="2" id="KW-0732">Signal</keyword>
<dbReference type="PROSITE" id="PS51257">
    <property type="entry name" value="PROKAR_LIPOPROTEIN"/>
    <property type="match status" value="1"/>
</dbReference>
<dbReference type="InterPro" id="IPR025326">
    <property type="entry name" value="DUF4232"/>
</dbReference>
<protein>
    <submittedName>
        <fullName evidence="4">DUF4232 domain-containing protein</fullName>
    </submittedName>
</protein>
<reference evidence="4 5" key="1">
    <citation type="submission" date="2020-04" db="EMBL/GenBank/DDBJ databases">
        <title>MicrobeNet Type strains.</title>
        <authorList>
            <person name="Nicholson A.C."/>
        </authorList>
    </citation>
    <scope>NUCLEOTIDE SEQUENCE [LARGE SCALE GENOMIC DNA]</scope>
    <source>
        <strain evidence="4 5">ATCC BAA-277</strain>
    </source>
</reference>
<sequence length="210" mass="20667">MPRVIWGTLAAAAITTALAGCGSSSTVSGASSSGGAAPAPPPGTSGASTAPSRGSGTAGNGGGTSGNAAGRPHCTSGMLSARLTDLGAAAGNRYATLVLTNESGKHCTTGGWSGLQLAGADGTIPTKVIRTGTARTITIGNGGHAYERLHWAVVPAGDETDGAGCEPEPAALKVIPPNNTEQVTANWTYGPVCQHGQIRLTPVTTNPEPR</sequence>
<gene>
    <name evidence="4" type="ORF">HGB48_33300</name>
</gene>
<feature type="region of interest" description="Disordered" evidence="1">
    <location>
        <begin position="29"/>
        <end position="73"/>
    </location>
</feature>
<organism evidence="4 5">
    <name type="scientific">Actinomadura latina</name>
    <dbReference type="NCBI Taxonomy" id="163603"/>
    <lineage>
        <taxon>Bacteria</taxon>
        <taxon>Bacillati</taxon>
        <taxon>Actinomycetota</taxon>
        <taxon>Actinomycetes</taxon>
        <taxon>Streptosporangiales</taxon>
        <taxon>Thermomonosporaceae</taxon>
        <taxon>Actinomadura</taxon>
    </lineage>
</organism>
<proteinExistence type="predicted"/>
<feature type="signal peptide" evidence="2">
    <location>
        <begin position="1"/>
        <end position="19"/>
    </location>
</feature>
<evidence type="ECO:0000313" key="5">
    <source>
        <dbReference type="Proteomes" id="UP000579250"/>
    </source>
</evidence>
<feature type="chain" id="PRO_5039173194" evidence="2">
    <location>
        <begin position="20"/>
        <end position="210"/>
    </location>
</feature>
<keyword evidence="5" id="KW-1185">Reference proteome</keyword>
<evidence type="ECO:0000313" key="4">
    <source>
        <dbReference type="EMBL" id="NKZ08580.1"/>
    </source>
</evidence>
<dbReference type="AlphaFoldDB" id="A0A846Z5C0"/>
<evidence type="ECO:0000256" key="2">
    <source>
        <dbReference type="SAM" id="SignalP"/>
    </source>
</evidence>
<accession>A0A846Z5C0</accession>
<evidence type="ECO:0000259" key="3">
    <source>
        <dbReference type="Pfam" id="PF14016"/>
    </source>
</evidence>
<name>A0A846Z5C0_9ACTN</name>
<comment type="caution">
    <text evidence="4">The sequence shown here is derived from an EMBL/GenBank/DDBJ whole genome shotgun (WGS) entry which is preliminary data.</text>
</comment>
<feature type="compositionally biased region" description="Gly residues" evidence="1">
    <location>
        <begin position="56"/>
        <end position="65"/>
    </location>
</feature>
<dbReference type="Pfam" id="PF14016">
    <property type="entry name" value="DUF4232"/>
    <property type="match status" value="1"/>
</dbReference>
<feature type="domain" description="DUF4232" evidence="3">
    <location>
        <begin position="74"/>
        <end position="203"/>
    </location>
</feature>
<dbReference type="EMBL" id="JAAXPI010000088">
    <property type="protein sequence ID" value="NKZ08580.1"/>
    <property type="molecule type" value="Genomic_DNA"/>
</dbReference>
<evidence type="ECO:0000256" key="1">
    <source>
        <dbReference type="SAM" id="MobiDB-lite"/>
    </source>
</evidence>
<dbReference type="Proteomes" id="UP000579250">
    <property type="component" value="Unassembled WGS sequence"/>
</dbReference>